<gene>
    <name evidence="2" type="ORF">PPERSA_11629</name>
</gene>
<comment type="caution">
    <text evidence="2">The sequence shown here is derived from an EMBL/GenBank/DDBJ whole genome shotgun (WGS) entry which is preliminary data.</text>
</comment>
<protein>
    <submittedName>
        <fullName evidence="2">Uncharacterized protein</fullName>
    </submittedName>
</protein>
<organism evidence="2 3">
    <name type="scientific">Pseudocohnilembus persalinus</name>
    <name type="common">Ciliate</name>
    <dbReference type="NCBI Taxonomy" id="266149"/>
    <lineage>
        <taxon>Eukaryota</taxon>
        <taxon>Sar</taxon>
        <taxon>Alveolata</taxon>
        <taxon>Ciliophora</taxon>
        <taxon>Intramacronucleata</taxon>
        <taxon>Oligohymenophorea</taxon>
        <taxon>Scuticociliatia</taxon>
        <taxon>Philasterida</taxon>
        <taxon>Pseudocohnilembidae</taxon>
        <taxon>Pseudocohnilembus</taxon>
    </lineage>
</organism>
<evidence type="ECO:0000313" key="3">
    <source>
        <dbReference type="Proteomes" id="UP000054937"/>
    </source>
</evidence>
<name>A0A0V0QAD5_PSEPJ</name>
<evidence type="ECO:0000313" key="2">
    <source>
        <dbReference type="EMBL" id="KRW99028.1"/>
    </source>
</evidence>
<dbReference type="InParanoid" id="A0A0V0QAD5"/>
<accession>A0A0V0QAD5</accession>
<dbReference type="Proteomes" id="UP000054937">
    <property type="component" value="Unassembled WGS sequence"/>
</dbReference>
<feature type="compositionally biased region" description="Polar residues" evidence="1">
    <location>
        <begin position="29"/>
        <end position="96"/>
    </location>
</feature>
<proteinExistence type="predicted"/>
<dbReference type="EMBL" id="LDAU01000223">
    <property type="protein sequence ID" value="KRW99028.1"/>
    <property type="molecule type" value="Genomic_DNA"/>
</dbReference>
<feature type="region of interest" description="Disordered" evidence="1">
    <location>
        <begin position="26"/>
        <end position="96"/>
    </location>
</feature>
<evidence type="ECO:0000256" key="1">
    <source>
        <dbReference type="SAM" id="MobiDB-lite"/>
    </source>
</evidence>
<reference evidence="2 3" key="1">
    <citation type="journal article" date="2015" name="Sci. Rep.">
        <title>Genome of the facultative scuticociliatosis pathogen Pseudocohnilembus persalinus provides insight into its virulence through horizontal gene transfer.</title>
        <authorList>
            <person name="Xiong J."/>
            <person name="Wang G."/>
            <person name="Cheng J."/>
            <person name="Tian M."/>
            <person name="Pan X."/>
            <person name="Warren A."/>
            <person name="Jiang C."/>
            <person name="Yuan D."/>
            <person name="Miao W."/>
        </authorList>
    </citation>
    <scope>NUCLEOTIDE SEQUENCE [LARGE SCALE GENOMIC DNA]</scope>
    <source>
        <strain evidence="2">36N120E</strain>
    </source>
</reference>
<keyword evidence="3" id="KW-1185">Reference proteome</keyword>
<dbReference type="AlphaFoldDB" id="A0A0V0QAD5"/>
<sequence>MDTYHTNNKETGPQITQPLLATPIIIHNPNYNTPNTSNKAKTNPDLNDPTANSTPRSTNNNNMPAYSQNKYPINNNNNQGNSGARYQDQHPYNGNQQQQHHIILTSTRHLIISIKIKKKFTTNIYTVVKQFYERFRRVKQ</sequence>